<dbReference type="OrthoDB" id="9762913at2"/>
<gene>
    <name evidence="5" type="ORF">OB69_08460</name>
</gene>
<dbReference type="InterPro" id="IPR016161">
    <property type="entry name" value="Ald_DH/histidinol_DH"/>
</dbReference>
<evidence type="ECO:0000256" key="3">
    <source>
        <dbReference type="ARBA" id="ARBA00023002"/>
    </source>
</evidence>
<dbReference type="PANTHER" id="PTHR43217">
    <property type="entry name" value="SUCCINATE SEMIALDEHYDE DEHYDROGENASE [NAD(P)+] SAD"/>
    <property type="match status" value="1"/>
</dbReference>
<dbReference type="FunFam" id="3.40.309.10:FF:000010">
    <property type="entry name" value="Gamma-aminobutyraldehyde dehydrogenase"/>
    <property type="match status" value="1"/>
</dbReference>
<accession>A0A0L8ALF4</accession>
<dbReference type="EMBL" id="JSVA01000008">
    <property type="protein sequence ID" value="KOF03308.1"/>
    <property type="molecule type" value="Genomic_DNA"/>
</dbReference>
<dbReference type="SUPFAM" id="SSF53720">
    <property type="entry name" value="ALDH-like"/>
    <property type="match status" value="1"/>
</dbReference>
<comment type="caution">
    <text evidence="5">The sequence shown here is derived from an EMBL/GenBank/DDBJ whole genome shotgun (WGS) entry which is preliminary data.</text>
</comment>
<evidence type="ECO:0000313" key="6">
    <source>
        <dbReference type="Proteomes" id="UP000036908"/>
    </source>
</evidence>
<dbReference type="Proteomes" id="UP000036908">
    <property type="component" value="Unassembled WGS sequence"/>
</dbReference>
<dbReference type="FunFam" id="3.40.605.10:FF:000012">
    <property type="entry name" value="NAD-dependent succinate-semialdehyde dehydrogenase"/>
    <property type="match status" value="1"/>
</dbReference>
<keyword evidence="6" id="KW-1185">Reference proteome</keyword>
<evidence type="ECO:0000259" key="4">
    <source>
        <dbReference type="Pfam" id="PF00171"/>
    </source>
</evidence>
<keyword evidence="3" id="KW-0560">Oxidoreductase</keyword>
<organism evidence="5 6">
    <name type="scientific">Roseivirga seohaensis subsp. aquiponti</name>
    <dbReference type="NCBI Taxonomy" id="1566026"/>
    <lineage>
        <taxon>Bacteria</taxon>
        <taxon>Pseudomonadati</taxon>
        <taxon>Bacteroidota</taxon>
        <taxon>Cytophagia</taxon>
        <taxon>Cytophagales</taxon>
        <taxon>Roseivirgaceae</taxon>
        <taxon>Roseivirga</taxon>
    </lineage>
</organism>
<dbReference type="Gene3D" id="3.40.309.10">
    <property type="entry name" value="Aldehyde Dehydrogenase, Chain A, domain 2"/>
    <property type="match status" value="1"/>
</dbReference>
<dbReference type="InterPro" id="IPR044148">
    <property type="entry name" value="ALDH_GabD1-like"/>
</dbReference>
<protein>
    <submittedName>
        <fullName evidence="5">Succinate-semialdehyde dehydrogenase</fullName>
    </submittedName>
</protein>
<evidence type="ECO:0000256" key="2">
    <source>
        <dbReference type="ARBA" id="ARBA00022857"/>
    </source>
</evidence>
<proteinExistence type="inferred from homology"/>
<dbReference type="Gene3D" id="3.40.605.10">
    <property type="entry name" value="Aldehyde Dehydrogenase, Chain A, domain 1"/>
    <property type="match status" value="1"/>
</dbReference>
<dbReference type="InterPro" id="IPR016162">
    <property type="entry name" value="Ald_DH_N"/>
</dbReference>
<keyword evidence="2" id="KW-0521">NADP</keyword>
<dbReference type="CDD" id="cd07100">
    <property type="entry name" value="ALDH_SSADH1_GabD1"/>
    <property type="match status" value="1"/>
</dbReference>
<dbReference type="AlphaFoldDB" id="A0A0L8ALF4"/>
<dbReference type="Pfam" id="PF00171">
    <property type="entry name" value="Aldedh"/>
    <property type="match status" value="1"/>
</dbReference>
<sequence length="454" mass="49831">MSMQSVNPSNNQIIQVFEPHSEDYVQAAMERADLQFSTWKNESFEYRAQLFNKLANVLEERKNSLAEIMTLEMGKLTAEGLAEVEKCALVCRYYADNAEKFLKDEILKSDHSKAFISYHPLGTILAVMPWNFPLWQVFRFAAPTLMAGNVGLLKHASNVQMCAQAIEDVFIEAGFPNGAFQNLRIGSDKVEAIINDDRIKAVTLTGSEGAGSAVASVAGSKIKKSVLELGGSDPFIVLDNADMGLAVRTAVKARMRNCGQSCIAAKRFIVVERVYDEFVEKFSSFLQALKLGDPSDILTSCGPMASEDLANELLKQVNESVEMGAKVVLGGKRPEREGAYFEPTILADLKPGMPAYEEELFGPVASLFKVKNEEEAIALANNSKFGLGASIWTQDLVRGEMIARKIESGAVFVNHMVSSDPRLPFGGIKTSGYGRELSHLGIREFMNTKTIAIN</sequence>
<evidence type="ECO:0000256" key="1">
    <source>
        <dbReference type="ARBA" id="ARBA00009986"/>
    </source>
</evidence>
<reference evidence="6" key="1">
    <citation type="submission" date="2014-11" db="EMBL/GenBank/DDBJ databases">
        <title>Genome sequencing of Roseivirga sp. D-25.</title>
        <authorList>
            <person name="Selvaratnam C."/>
            <person name="Thevarajoo S."/>
            <person name="Goh K.M."/>
            <person name="Eee R."/>
            <person name="Chan K.-G."/>
            <person name="Chong C.S."/>
        </authorList>
    </citation>
    <scope>NUCLEOTIDE SEQUENCE [LARGE SCALE GENOMIC DNA]</scope>
    <source>
        <strain evidence="6">D-25</strain>
    </source>
</reference>
<comment type="similarity">
    <text evidence="1">Belongs to the aldehyde dehydrogenase family.</text>
</comment>
<dbReference type="InterPro" id="IPR016163">
    <property type="entry name" value="Ald_DH_C"/>
</dbReference>
<dbReference type="GO" id="GO:0004030">
    <property type="term" value="F:aldehyde dehydrogenase [NAD(P)+] activity"/>
    <property type="evidence" value="ECO:0007669"/>
    <property type="project" value="InterPro"/>
</dbReference>
<dbReference type="InterPro" id="IPR015590">
    <property type="entry name" value="Aldehyde_DH_dom"/>
</dbReference>
<dbReference type="GO" id="GO:0004777">
    <property type="term" value="F:succinate-semialdehyde dehydrogenase (NAD+) activity"/>
    <property type="evidence" value="ECO:0007669"/>
    <property type="project" value="TreeGrafter"/>
</dbReference>
<dbReference type="PANTHER" id="PTHR43217:SF1">
    <property type="entry name" value="SUCCINATE SEMIALDEHYDE DEHYDROGENASE [NAD(P)+] SAD"/>
    <property type="match status" value="1"/>
</dbReference>
<dbReference type="InterPro" id="IPR047110">
    <property type="entry name" value="GABD/Sad-like"/>
</dbReference>
<evidence type="ECO:0000313" key="5">
    <source>
        <dbReference type="EMBL" id="KOF03308.1"/>
    </source>
</evidence>
<dbReference type="PATRIC" id="fig|1566026.4.peg.3525"/>
<name>A0A0L8ALF4_9BACT</name>
<feature type="domain" description="Aldehyde dehydrogenase" evidence="4">
    <location>
        <begin position="3"/>
        <end position="451"/>
    </location>
</feature>